<dbReference type="PANTHER" id="PTHR30572:SF4">
    <property type="entry name" value="ABC TRANSPORTER PERMEASE YTRF"/>
    <property type="match status" value="1"/>
</dbReference>
<evidence type="ECO:0000313" key="11">
    <source>
        <dbReference type="Proteomes" id="UP000180253"/>
    </source>
</evidence>
<dbReference type="PANTHER" id="PTHR30572">
    <property type="entry name" value="MEMBRANE COMPONENT OF TRANSPORTER-RELATED"/>
    <property type="match status" value="1"/>
</dbReference>
<accession>A0A1S1N7S2</accession>
<keyword evidence="4 7" id="KW-1133">Transmembrane helix</keyword>
<sequence length="806" mass="89661">MYVIRDLLYALRLLKKTPKFTALTIIVLCGGLAVSLFTFAFLYTFTSKPLPIEDQGTLYRASLLWHSEKFGESRYLEAYEAARIREHATVFSEHGLWQNKTVSVSLGNNQLIVEAASTTPDVFKVSRTQPLLGRTLEESDSQRGSAPVAVISYAIWQGQFGGDPEVIGKTFYVSGETTEVVGVMPQGYRFPISHQLWLPMSAQTLNPVILDREKVEFFGRLKPGVSVEQAQAQFFSITSQAFYSRAEKLPKGLELIRADMDLYQRFDIDNPMRLTVLVLNVVAFFILLLAAINIGNLLFARAIQRSKESAIRTAIGAPHWRLVAQLMWEGVLITLAGTTLAVVLVAWLLNFIDSYFHTLMGNELPFWYRWELDTTVFIAAVVFALFTIFVASFLPAYKAARQDFNMVLRDGTRGAQSISIGRLSRFLLVTQIATITLIMVLGTVISFKVNKATDLELGYDYDKLYFAIAELPLHNYPTDEQRALFFERMQRQLSEDAAFSDAGIRFSFKRQPVALSGIDYKTDADKPKATVYTVIGSTEFMGPKLLAGRRLDTRDRKDGAKTAMVSQSMANRLWGSDSPLGKQLQVTLDDEFATVTVVGVVSDITNNPLEKPALYDELYLAGYQFPKARGTIFFKRAVDAAAAEDRFFRILNSNDSQLNIVAIEDWEMETSATAKMVATFRDTVIMSGLFALMLAMTGIYGLTAFSVEKRAQEVGVRRALGATDKNIIMLFVKQSSKLLLTGLLIGGGLSSLMLAAVSSVLALTTFAYVSIFVMVLLSLVLVVLVAVIIPSRKAVFMQPAEALRCE</sequence>
<dbReference type="GO" id="GO:0022857">
    <property type="term" value="F:transmembrane transporter activity"/>
    <property type="evidence" value="ECO:0007669"/>
    <property type="project" value="TreeGrafter"/>
</dbReference>
<organism evidence="10 11">
    <name type="scientific">Pseudoalteromonas byunsanensis</name>
    <dbReference type="NCBI Taxonomy" id="327939"/>
    <lineage>
        <taxon>Bacteria</taxon>
        <taxon>Pseudomonadati</taxon>
        <taxon>Pseudomonadota</taxon>
        <taxon>Gammaproteobacteria</taxon>
        <taxon>Alteromonadales</taxon>
        <taxon>Pseudoalteromonadaceae</taxon>
        <taxon>Pseudoalteromonas</taxon>
    </lineage>
</organism>
<evidence type="ECO:0000259" key="9">
    <source>
        <dbReference type="Pfam" id="PF12704"/>
    </source>
</evidence>
<evidence type="ECO:0000256" key="1">
    <source>
        <dbReference type="ARBA" id="ARBA00004651"/>
    </source>
</evidence>
<comment type="subcellular location">
    <subcellularLocation>
        <location evidence="1">Cell membrane</location>
        <topology evidence="1">Multi-pass membrane protein</topology>
    </subcellularLocation>
</comment>
<feature type="domain" description="ABC3 transporter permease C-terminal" evidence="8">
    <location>
        <begin position="687"/>
        <end position="799"/>
    </location>
</feature>
<feature type="transmembrane region" description="Helical" evidence="7">
    <location>
        <begin position="331"/>
        <end position="356"/>
    </location>
</feature>
<dbReference type="Pfam" id="PF02687">
    <property type="entry name" value="FtsX"/>
    <property type="match status" value="2"/>
</dbReference>
<keyword evidence="2" id="KW-1003">Cell membrane</keyword>
<dbReference type="Pfam" id="PF12704">
    <property type="entry name" value="MacB_PCD"/>
    <property type="match status" value="2"/>
</dbReference>
<dbReference type="STRING" id="327939.BIW53_11810"/>
<dbReference type="EMBL" id="MNAN01000031">
    <property type="protein sequence ID" value="OHU95389.1"/>
    <property type="molecule type" value="Genomic_DNA"/>
</dbReference>
<feature type="domain" description="MacB-like periplasmic core" evidence="9">
    <location>
        <begin position="21"/>
        <end position="233"/>
    </location>
</feature>
<proteinExistence type="inferred from homology"/>
<feature type="domain" description="MacB-like periplasmic core" evidence="9">
    <location>
        <begin position="525"/>
        <end position="606"/>
    </location>
</feature>
<name>A0A1S1N7S2_9GAMM</name>
<evidence type="ECO:0000313" key="10">
    <source>
        <dbReference type="EMBL" id="OHU95389.1"/>
    </source>
</evidence>
<evidence type="ECO:0000259" key="8">
    <source>
        <dbReference type="Pfam" id="PF02687"/>
    </source>
</evidence>
<feature type="transmembrane region" description="Helical" evidence="7">
    <location>
        <begin position="274"/>
        <end position="299"/>
    </location>
</feature>
<evidence type="ECO:0008006" key="12">
    <source>
        <dbReference type="Google" id="ProtNLM"/>
    </source>
</evidence>
<evidence type="ECO:0000256" key="6">
    <source>
        <dbReference type="ARBA" id="ARBA00038076"/>
    </source>
</evidence>
<feature type="transmembrane region" description="Helical" evidence="7">
    <location>
        <begin position="426"/>
        <end position="447"/>
    </location>
</feature>
<dbReference type="InterPro" id="IPR050250">
    <property type="entry name" value="Macrolide_Exporter_MacB"/>
</dbReference>
<evidence type="ECO:0000256" key="7">
    <source>
        <dbReference type="SAM" id="Phobius"/>
    </source>
</evidence>
<dbReference type="Proteomes" id="UP000180253">
    <property type="component" value="Unassembled WGS sequence"/>
</dbReference>
<evidence type="ECO:0000256" key="3">
    <source>
        <dbReference type="ARBA" id="ARBA00022692"/>
    </source>
</evidence>
<dbReference type="InterPro" id="IPR003838">
    <property type="entry name" value="ABC3_permease_C"/>
</dbReference>
<feature type="transmembrane region" description="Helical" evidence="7">
    <location>
        <begin position="376"/>
        <end position="397"/>
    </location>
</feature>
<dbReference type="RefSeq" id="WP_070992190.1">
    <property type="nucleotide sequence ID" value="NZ_CBCSHD010000005.1"/>
</dbReference>
<reference evidence="10 11" key="1">
    <citation type="submission" date="2016-10" db="EMBL/GenBank/DDBJ databases">
        <title>Pseudoalteromonas amylolytica sp. nov., isolated from the surface seawater.</title>
        <authorList>
            <person name="Wu Y.-H."/>
            <person name="Cheng H."/>
            <person name="Jin X.-B."/>
            <person name="Wang C.-S."/>
            <person name="Xu X.-W."/>
        </authorList>
    </citation>
    <scope>NUCLEOTIDE SEQUENCE [LARGE SCALE GENOMIC DNA]</scope>
    <source>
        <strain evidence="10 11">JCM 12483</strain>
    </source>
</reference>
<feature type="domain" description="ABC3 transporter permease C-terminal" evidence="8">
    <location>
        <begin position="280"/>
        <end position="402"/>
    </location>
</feature>
<gene>
    <name evidence="10" type="ORF">BIW53_11810</name>
</gene>
<protein>
    <recommendedName>
        <fullName evidence="12">Permease</fullName>
    </recommendedName>
</protein>
<feature type="transmembrane region" description="Helical" evidence="7">
    <location>
        <begin position="767"/>
        <end position="789"/>
    </location>
</feature>
<feature type="transmembrane region" description="Helical" evidence="7">
    <location>
        <begin position="738"/>
        <end position="761"/>
    </location>
</feature>
<keyword evidence="3 7" id="KW-0812">Transmembrane</keyword>
<evidence type="ECO:0000256" key="4">
    <source>
        <dbReference type="ARBA" id="ARBA00022989"/>
    </source>
</evidence>
<feature type="transmembrane region" description="Helical" evidence="7">
    <location>
        <begin position="20"/>
        <end position="45"/>
    </location>
</feature>
<dbReference type="InterPro" id="IPR025857">
    <property type="entry name" value="MacB_PCD"/>
</dbReference>
<keyword evidence="5 7" id="KW-0472">Membrane</keyword>
<feature type="transmembrane region" description="Helical" evidence="7">
    <location>
        <begin position="684"/>
        <end position="707"/>
    </location>
</feature>
<dbReference type="AlphaFoldDB" id="A0A1S1N7S2"/>
<keyword evidence="11" id="KW-1185">Reference proteome</keyword>
<evidence type="ECO:0000256" key="5">
    <source>
        <dbReference type="ARBA" id="ARBA00023136"/>
    </source>
</evidence>
<evidence type="ECO:0000256" key="2">
    <source>
        <dbReference type="ARBA" id="ARBA00022475"/>
    </source>
</evidence>
<comment type="similarity">
    <text evidence="6">Belongs to the ABC-4 integral membrane protein family.</text>
</comment>
<comment type="caution">
    <text evidence="10">The sequence shown here is derived from an EMBL/GenBank/DDBJ whole genome shotgun (WGS) entry which is preliminary data.</text>
</comment>
<dbReference type="OrthoDB" id="9770036at2"/>
<dbReference type="GO" id="GO:0005886">
    <property type="term" value="C:plasma membrane"/>
    <property type="evidence" value="ECO:0007669"/>
    <property type="project" value="UniProtKB-SubCell"/>
</dbReference>